<dbReference type="EC" id="2.7.13.3" evidence="2"/>
<evidence type="ECO:0000256" key="3">
    <source>
        <dbReference type="ARBA" id="ARBA00022553"/>
    </source>
</evidence>
<dbReference type="Gene3D" id="3.30.565.10">
    <property type="entry name" value="Histidine kinase-like ATPase, C-terminal domain"/>
    <property type="match status" value="1"/>
</dbReference>
<dbReference type="InterPro" id="IPR036097">
    <property type="entry name" value="HisK_dim/P_sf"/>
</dbReference>
<evidence type="ECO:0000256" key="5">
    <source>
        <dbReference type="ARBA" id="ARBA00022777"/>
    </source>
</evidence>
<dbReference type="InterPro" id="IPR036890">
    <property type="entry name" value="HATPase_C_sf"/>
</dbReference>
<dbReference type="AlphaFoldDB" id="A0A8J2UAV4"/>
<proteinExistence type="predicted"/>
<keyword evidence="6" id="KW-0902">Two-component regulatory system</keyword>
<gene>
    <name evidence="9" type="ORF">GCM10011511_12240</name>
</gene>
<keyword evidence="7" id="KW-1133">Transmembrane helix</keyword>
<dbReference type="RefSeq" id="WP_188929567.1">
    <property type="nucleotide sequence ID" value="NZ_BMJC01000001.1"/>
</dbReference>
<dbReference type="Gene3D" id="1.10.287.130">
    <property type="match status" value="1"/>
</dbReference>
<dbReference type="SMART" id="SM00388">
    <property type="entry name" value="HisKA"/>
    <property type="match status" value="1"/>
</dbReference>
<keyword evidence="5" id="KW-0418">Kinase</keyword>
<accession>A0A8J2UAV4</accession>
<reference evidence="9" key="2">
    <citation type="submission" date="2020-09" db="EMBL/GenBank/DDBJ databases">
        <authorList>
            <person name="Sun Q."/>
            <person name="Zhou Y."/>
        </authorList>
    </citation>
    <scope>NUCLEOTIDE SEQUENCE</scope>
    <source>
        <strain evidence="9">CGMCC 1.15448</strain>
    </source>
</reference>
<dbReference type="GO" id="GO:0004721">
    <property type="term" value="F:phosphoprotein phosphatase activity"/>
    <property type="evidence" value="ECO:0007669"/>
    <property type="project" value="TreeGrafter"/>
</dbReference>
<evidence type="ECO:0000256" key="4">
    <source>
        <dbReference type="ARBA" id="ARBA00022679"/>
    </source>
</evidence>
<dbReference type="Pfam" id="PF00512">
    <property type="entry name" value="HisKA"/>
    <property type="match status" value="1"/>
</dbReference>
<feature type="domain" description="Histidine kinase" evidence="8">
    <location>
        <begin position="217"/>
        <end position="403"/>
    </location>
</feature>
<dbReference type="GO" id="GO:0005886">
    <property type="term" value="C:plasma membrane"/>
    <property type="evidence" value="ECO:0007669"/>
    <property type="project" value="TreeGrafter"/>
</dbReference>
<reference evidence="9" key="1">
    <citation type="journal article" date="2014" name="Int. J. Syst. Evol. Microbiol.">
        <title>Complete genome sequence of Corynebacterium casei LMG S-19264T (=DSM 44701T), isolated from a smear-ripened cheese.</title>
        <authorList>
            <consortium name="US DOE Joint Genome Institute (JGI-PGF)"/>
            <person name="Walter F."/>
            <person name="Albersmeier A."/>
            <person name="Kalinowski J."/>
            <person name="Ruckert C."/>
        </authorList>
    </citation>
    <scope>NUCLEOTIDE SEQUENCE</scope>
    <source>
        <strain evidence="9">CGMCC 1.15448</strain>
    </source>
</reference>
<keyword evidence="4" id="KW-0808">Transferase</keyword>
<feature type="transmembrane region" description="Helical" evidence="7">
    <location>
        <begin position="131"/>
        <end position="150"/>
    </location>
</feature>
<evidence type="ECO:0000259" key="8">
    <source>
        <dbReference type="PROSITE" id="PS50109"/>
    </source>
</evidence>
<dbReference type="PANTHER" id="PTHR45453">
    <property type="entry name" value="PHOSPHATE REGULON SENSOR PROTEIN PHOR"/>
    <property type="match status" value="1"/>
</dbReference>
<dbReference type="InterPro" id="IPR050351">
    <property type="entry name" value="BphY/WalK/GraS-like"/>
</dbReference>
<comment type="caution">
    <text evidence="9">The sequence shown here is derived from an EMBL/GenBank/DDBJ whole genome shotgun (WGS) entry which is preliminary data.</text>
</comment>
<evidence type="ECO:0000256" key="2">
    <source>
        <dbReference type="ARBA" id="ARBA00012438"/>
    </source>
</evidence>
<keyword evidence="10" id="KW-1185">Reference proteome</keyword>
<organism evidence="9 10">
    <name type="scientific">Puia dinghuensis</name>
    <dbReference type="NCBI Taxonomy" id="1792502"/>
    <lineage>
        <taxon>Bacteria</taxon>
        <taxon>Pseudomonadati</taxon>
        <taxon>Bacteroidota</taxon>
        <taxon>Chitinophagia</taxon>
        <taxon>Chitinophagales</taxon>
        <taxon>Chitinophagaceae</taxon>
        <taxon>Puia</taxon>
    </lineage>
</organism>
<keyword evidence="7" id="KW-0812">Transmembrane</keyword>
<protein>
    <recommendedName>
        <fullName evidence="2">histidine kinase</fullName>
        <ecNumber evidence="2">2.7.13.3</ecNumber>
    </recommendedName>
</protein>
<evidence type="ECO:0000256" key="7">
    <source>
        <dbReference type="SAM" id="Phobius"/>
    </source>
</evidence>
<name>A0A8J2UAV4_9BACT</name>
<comment type="catalytic activity">
    <reaction evidence="1">
        <text>ATP + protein L-histidine = ADP + protein N-phospho-L-histidine.</text>
        <dbReference type="EC" id="2.7.13.3"/>
    </reaction>
</comment>
<keyword evidence="7" id="KW-0472">Membrane</keyword>
<dbReference type="Pfam" id="PF02518">
    <property type="entry name" value="HATPase_c"/>
    <property type="match status" value="1"/>
</dbReference>
<dbReference type="Proteomes" id="UP000607559">
    <property type="component" value="Unassembled WGS sequence"/>
</dbReference>
<evidence type="ECO:0000256" key="1">
    <source>
        <dbReference type="ARBA" id="ARBA00000085"/>
    </source>
</evidence>
<dbReference type="PANTHER" id="PTHR45453:SF1">
    <property type="entry name" value="PHOSPHATE REGULON SENSOR PROTEIN PHOR"/>
    <property type="match status" value="1"/>
</dbReference>
<dbReference type="EMBL" id="BMJC01000001">
    <property type="protein sequence ID" value="GGA90538.1"/>
    <property type="molecule type" value="Genomic_DNA"/>
</dbReference>
<dbReference type="GO" id="GO:0016036">
    <property type="term" value="P:cellular response to phosphate starvation"/>
    <property type="evidence" value="ECO:0007669"/>
    <property type="project" value="TreeGrafter"/>
</dbReference>
<sequence>MKLFTKYYRINLPVMMVIFLLSAGMVYLLIDGILIREVDIGLAGAERGIRTYYSLHHQFPQQYPLDDSKLNYELTDKPMDQSLFSPITLYSNVENKMHNFRKVVFTITDGNKIYKVTYSKPLQGIHHLSRAIIFVSLLTVLTTIFASVITNRILLRRLWRPFYDALHAMRNLQLGDARNLHFPITTTEEFRYMNESLGLAARKAGEDYLLLKEFTENASHELQTPLSIIRSKLEVLIQDEDLTPKQSEVVSSVFASLKKLSRLNQSLLLLTKIGNQQFHHTEKIDLKERMEDLLPQFRELWSANNIAASWELEASSIEASPDLIDVLLNNLLSNAGNHNVGGGLIRIQLQPNKLTIGNTSPSSALDPKRIFTRFYKGPSNNGNNGLGLSIVKEICDASAIVPGYHYTADVHYFSFAW</sequence>
<evidence type="ECO:0000313" key="9">
    <source>
        <dbReference type="EMBL" id="GGA90538.1"/>
    </source>
</evidence>
<dbReference type="SUPFAM" id="SSF47384">
    <property type="entry name" value="Homodimeric domain of signal transducing histidine kinase"/>
    <property type="match status" value="1"/>
</dbReference>
<keyword evidence="3" id="KW-0597">Phosphoprotein</keyword>
<dbReference type="PROSITE" id="PS50109">
    <property type="entry name" value="HIS_KIN"/>
    <property type="match status" value="1"/>
</dbReference>
<dbReference type="InterPro" id="IPR005467">
    <property type="entry name" value="His_kinase_dom"/>
</dbReference>
<dbReference type="CDD" id="cd00082">
    <property type="entry name" value="HisKA"/>
    <property type="match status" value="1"/>
</dbReference>
<evidence type="ECO:0000313" key="10">
    <source>
        <dbReference type="Proteomes" id="UP000607559"/>
    </source>
</evidence>
<dbReference type="GO" id="GO:0000155">
    <property type="term" value="F:phosphorelay sensor kinase activity"/>
    <property type="evidence" value="ECO:0007669"/>
    <property type="project" value="InterPro"/>
</dbReference>
<dbReference type="InterPro" id="IPR003661">
    <property type="entry name" value="HisK_dim/P_dom"/>
</dbReference>
<dbReference type="InterPro" id="IPR003594">
    <property type="entry name" value="HATPase_dom"/>
</dbReference>
<evidence type="ECO:0000256" key="6">
    <source>
        <dbReference type="ARBA" id="ARBA00023012"/>
    </source>
</evidence>
<feature type="transmembrane region" description="Helical" evidence="7">
    <location>
        <begin position="12"/>
        <end position="30"/>
    </location>
</feature>
<dbReference type="SUPFAM" id="SSF55874">
    <property type="entry name" value="ATPase domain of HSP90 chaperone/DNA topoisomerase II/histidine kinase"/>
    <property type="match status" value="1"/>
</dbReference>